<evidence type="ECO:0000313" key="7">
    <source>
        <dbReference type="EMBL" id="GCE77693.1"/>
    </source>
</evidence>
<dbReference type="Pfam" id="PF00132">
    <property type="entry name" value="Hexapep"/>
    <property type="match status" value="1"/>
</dbReference>
<dbReference type="OrthoDB" id="2643438at2"/>
<dbReference type="AlphaFoldDB" id="A0A402DU77"/>
<sequence>MNSIHSTAVIGDGVVLGDGNVIGPHAVLCGPLVVGDDNWIGPGVVIGTPPEVRGVEHGEPWDEAPEEAAGVRIGSRNVIREHALIHQGWHEQTVVGDDCFIMNKVYVAHDSRIGDGVTLASTVAMGGHVRIGDRANVGLGAVLHQRRLVGPGAMVGMGAVVTRDVPPFARAFGNPARIHGANAVGMERLGVDAAAVALVQAAYAAGDVPGEDDVPEVLAPHFVWWAKEVAS</sequence>
<evidence type="ECO:0000256" key="1">
    <source>
        <dbReference type="ARBA" id="ARBA00022516"/>
    </source>
</evidence>
<evidence type="ECO:0000256" key="4">
    <source>
        <dbReference type="ARBA" id="ARBA00023098"/>
    </source>
</evidence>
<keyword evidence="1" id="KW-0444">Lipid biosynthesis</keyword>
<gene>
    <name evidence="7" type="primary">lpxA</name>
    <name evidence="7" type="ORF">CBZ_27490</name>
</gene>
<dbReference type="Proteomes" id="UP000289954">
    <property type="component" value="Unassembled WGS sequence"/>
</dbReference>
<keyword evidence="4" id="KW-0443">Lipid metabolism</keyword>
<proteinExistence type="predicted"/>
<evidence type="ECO:0000313" key="8">
    <source>
        <dbReference type="Proteomes" id="UP000289954"/>
    </source>
</evidence>
<dbReference type="GO" id="GO:0016020">
    <property type="term" value="C:membrane"/>
    <property type="evidence" value="ECO:0007669"/>
    <property type="project" value="GOC"/>
</dbReference>
<evidence type="ECO:0000259" key="6">
    <source>
        <dbReference type="Pfam" id="PF13720"/>
    </source>
</evidence>
<dbReference type="EMBL" id="BIMR01000239">
    <property type="protein sequence ID" value="GCE77693.1"/>
    <property type="molecule type" value="Genomic_DNA"/>
</dbReference>
<dbReference type="RefSeq" id="WP_130782303.1">
    <property type="nucleotide sequence ID" value="NZ_BIMR01000239.1"/>
</dbReference>
<organism evidence="7 8">
    <name type="scientific">Cellulomonas biazotea</name>
    <dbReference type="NCBI Taxonomy" id="1709"/>
    <lineage>
        <taxon>Bacteria</taxon>
        <taxon>Bacillati</taxon>
        <taxon>Actinomycetota</taxon>
        <taxon>Actinomycetes</taxon>
        <taxon>Micrococcales</taxon>
        <taxon>Cellulomonadaceae</taxon>
        <taxon>Cellulomonas</taxon>
    </lineage>
</organism>
<dbReference type="SUPFAM" id="SSF51161">
    <property type="entry name" value="Trimeric LpxA-like enzymes"/>
    <property type="match status" value="1"/>
</dbReference>
<comment type="caution">
    <text evidence="7">The sequence shown here is derived from an EMBL/GenBank/DDBJ whole genome shotgun (WGS) entry which is preliminary data.</text>
</comment>
<dbReference type="PANTHER" id="PTHR43480:SF1">
    <property type="entry name" value="ACYL-[ACYL-CARRIER-PROTEIN]--UDP-N-ACETYLGLUCOSAMINE O-ACYLTRANSFERASE, MITOCHONDRIAL-RELATED"/>
    <property type="match status" value="1"/>
</dbReference>
<evidence type="ECO:0000256" key="5">
    <source>
        <dbReference type="ARBA" id="ARBA00023315"/>
    </source>
</evidence>
<dbReference type="Pfam" id="PF13720">
    <property type="entry name" value="Acetyltransf_11"/>
    <property type="match status" value="1"/>
</dbReference>
<dbReference type="PANTHER" id="PTHR43480">
    <property type="entry name" value="ACYL-[ACYL-CARRIER-PROTEIN]--UDP-N-ACETYLGLUCOSAMINE O-ACYLTRANSFERASE"/>
    <property type="match status" value="1"/>
</dbReference>
<dbReference type="InterPro" id="IPR011004">
    <property type="entry name" value="Trimer_LpxA-like_sf"/>
</dbReference>
<dbReference type="GO" id="GO:0009245">
    <property type="term" value="P:lipid A biosynthetic process"/>
    <property type="evidence" value="ECO:0007669"/>
    <property type="project" value="UniProtKB-KW"/>
</dbReference>
<name>A0A402DU77_9CELL</name>
<evidence type="ECO:0000256" key="2">
    <source>
        <dbReference type="ARBA" id="ARBA00022556"/>
    </source>
</evidence>
<dbReference type="InterPro" id="IPR001451">
    <property type="entry name" value="Hexapep"/>
</dbReference>
<dbReference type="InterPro" id="IPR010137">
    <property type="entry name" value="Lipid_A_LpxA"/>
</dbReference>
<dbReference type="GO" id="GO:0008780">
    <property type="term" value="F:acyl-[acyl-carrier-protein]-UDP-N-acetylglucosamine O-acyltransferase activity"/>
    <property type="evidence" value="ECO:0007669"/>
    <property type="project" value="InterPro"/>
</dbReference>
<protein>
    <submittedName>
        <fullName evidence="7">Acyl-[acyl-carrier-protein]--UDP-N-acetylglucosam ine O-acyltransferase</fullName>
    </submittedName>
</protein>
<reference evidence="7 8" key="1">
    <citation type="submission" date="2019-01" db="EMBL/GenBank/DDBJ databases">
        <title>Draft genome sequence of Cellulomonas takizawaensis strain TKZ-21.</title>
        <authorList>
            <person name="Yamamura H."/>
            <person name="Hayashi T."/>
            <person name="Hamada M."/>
            <person name="Serisawa Y."/>
            <person name="Matsuyama K."/>
            <person name="Nakagawa Y."/>
            <person name="Otoguro M."/>
            <person name="Yanagida F."/>
            <person name="Hayakawa M."/>
        </authorList>
    </citation>
    <scope>NUCLEOTIDE SEQUENCE [LARGE SCALE GENOMIC DNA]</scope>
    <source>
        <strain evidence="7 8">NBRC12680</strain>
    </source>
</reference>
<keyword evidence="5 7" id="KW-0012">Acyltransferase</keyword>
<dbReference type="Gene3D" id="2.160.10.10">
    <property type="entry name" value="Hexapeptide repeat proteins"/>
    <property type="match status" value="1"/>
</dbReference>
<feature type="domain" description="UDP N-acetylglucosamine O-acyltransferase C-terminal" evidence="6">
    <location>
        <begin position="164"/>
        <end position="204"/>
    </location>
</feature>
<dbReference type="InterPro" id="IPR029098">
    <property type="entry name" value="Acetyltransf_C"/>
</dbReference>
<accession>A0A402DU77</accession>
<keyword evidence="8" id="KW-1185">Reference proteome</keyword>
<keyword evidence="2" id="KW-0441">Lipid A biosynthesis</keyword>
<evidence type="ECO:0000256" key="3">
    <source>
        <dbReference type="ARBA" id="ARBA00022679"/>
    </source>
</evidence>
<keyword evidence="3 7" id="KW-0808">Transferase</keyword>